<keyword evidence="3" id="KW-0472">Membrane</keyword>
<feature type="domain" description="Solute-binding protein family 3/N-terminal" evidence="5">
    <location>
        <begin position="47"/>
        <end position="285"/>
    </location>
</feature>
<evidence type="ECO:0000313" key="7">
    <source>
        <dbReference type="Proteomes" id="UP000189956"/>
    </source>
</evidence>
<feature type="chain" id="PRO_5013137562" evidence="4">
    <location>
        <begin position="28"/>
        <end position="470"/>
    </location>
</feature>
<dbReference type="EMBL" id="FUWL01000005">
    <property type="protein sequence ID" value="SJZ41920.1"/>
    <property type="molecule type" value="Genomic_DNA"/>
</dbReference>
<evidence type="ECO:0000256" key="3">
    <source>
        <dbReference type="ARBA" id="ARBA00023237"/>
    </source>
</evidence>
<dbReference type="InterPro" id="IPR023346">
    <property type="entry name" value="Lysozyme-like_dom_sf"/>
</dbReference>
<dbReference type="PROSITE" id="PS51257">
    <property type="entry name" value="PROKAR_LIPOPROTEIN"/>
    <property type="match status" value="1"/>
</dbReference>
<accession>A0A1T4KHM3</accession>
<dbReference type="GO" id="GO:0009279">
    <property type="term" value="C:cell outer membrane"/>
    <property type="evidence" value="ECO:0007669"/>
    <property type="project" value="UniProtKB-SubCell"/>
</dbReference>
<evidence type="ECO:0000256" key="2">
    <source>
        <dbReference type="ARBA" id="ARBA00022729"/>
    </source>
</evidence>
<dbReference type="PANTHER" id="PTHR35936:SF32">
    <property type="entry name" value="MEMBRANE-BOUND LYTIC MUREIN TRANSGLYCOSYLASE F"/>
    <property type="match status" value="1"/>
</dbReference>
<proteinExistence type="predicted"/>
<evidence type="ECO:0000259" key="5">
    <source>
        <dbReference type="SMART" id="SM00062"/>
    </source>
</evidence>
<dbReference type="CDD" id="cd13403">
    <property type="entry name" value="MLTF-like"/>
    <property type="match status" value="1"/>
</dbReference>
<dbReference type="Gene3D" id="1.10.530.10">
    <property type="match status" value="1"/>
</dbReference>
<dbReference type="SUPFAM" id="SSF53955">
    <property type="entry name" value="Lysozyme-like"/>
    <property type="match status" value="1"/>
</dbReference>
<evidence type="ECO:0000313" key="6">
    <source>
        <dbReference type="EMBL" id="SJZ41920.1"/>
    </source>
</evidence>
<evidence type="ECO:0000256" key="1">
    <source>
        <dbReference type="ARBA" id="ARBA00004339"/>
    </source>
</evidence>
<reference evidence="6 7" key="1">
    <citation type="submission" date="2017-02" db="EMBL/GenBank/DDBJ databases">
        <authorList>
            <person name="Peterson S.W."/>
        </authorList>
    </citation>
    <scope>NUCLEOTIDE SEQUENCE [LARGE SCALE GENOMIC DNA]</scope>
    <source>
        <strain evidence="6 7">ATCC 700135</strain>
    </source>
</reference>
<dbReference type="Proteomes" id="UP000189956">
    <property type="component" value="Unassembled WGS sequence"/>
</dbReference>
<comment type="subcellular location">
    <subcellularLocation>
        <location evidence="1">Cell outer membrane</location>
        <topology evidence="1">Peripheral membrane protein</topology>
    </subcellularLocation>
</comment>
<dbReference type="Gene3D" id="3.40.190.10">
    <property type="entry name" value="Periplasmic binding protein-like II"/>
    <property type="match status" value="2"/>
</dbReference>
<organism evidence="6 7">
    <name type="scientific">Porphyromonas cangingivalis</name>
    <dbReference type="NCBI Taxonomy" id="36874"/>
    <lineage>
        <taxon>Bacteria</taxon>
        <taxon>Pseudomonadati</taxon>
        <taxon>Bacteroidota</taxon>
        <taxon>Bacteroidia</taxon>
        <taxon>Bacteroidales</taxon>
        <taxon>Porphyromonadaceae</taxon>
        <taxon>Porphyromonas</taxon>
    </lineage>
</organism>
<dbReference type="SMART" id="SM00062">
    <property type="entry name" value="PBPb"/>
    <property type="match status" value="1"/>
</dbReference>
<dbReference type="SUPFAM" id="SSF53850">
    <property type="entry name" value="Periplasmic binding protein-like II"/>
    <property type="match status" value="1"/>
</dbReference>
<dbReference type="InterPro" id="IPR001638">
    <property type="entry name" value="Solute-binding_3/MltF_N"/>
</dbReference>
<evidence type="ECO:0000256" key="4">
    <source>
        <dbReference type="SAM" id="SignalP"/>
    </source>
</evidence>
<keyword evidence="3" id="KW-0998">Cell outer membrane</keyword>
<dbReference type="Pfam" id="PF01464">
    <property type="entry name" value="SLT"/>
    <property type="match status" value="1"/>
</dbReference>
<sequence>MKTVESLFITGLLLCTSLMSVSSCVNGSTDEADRSFRTWEDIKNSDTLRIGTTTSPSAFFIYRGKEMGAEYFKIRDFAADKGLTLSIRLSHSLDTLKQWVRDDSIDICITPMAMTRSHMEDFLFCGPTLNTSLVLLQRKGAQKVASVLDLADKKIHVVRNSVEDFRLRQIEDEIGPDKDFTIEYVDTLSVPDLLTLVAQDSIDYTVADRHIAGMFAQHYKGLDVKTKLSTPIRYGWVTHKGNTSLADTLAAFFDSKNLSREAENTMNFALYFGDPVAYPRYTKVDIPEGAISPYDDLFIKESERLGWHWTILAAIAFQESGFQSDIVGWSTATGLMGIMPATGRAFGATVEELKDPAVSVRVSVDCLLAIAKSYQDIEDENERIKFILASYNAGPAHIQDARRLAKKYGASPDLWDDNVREYVLLKSNPKYYNDPVCKYGFLRGRETVAYVSNIMARKDVYKAIMHNKEK</sequence>
<keyword evidence="2 4" id="KW-0732">Signal</keyword>
<name>A0A1T4KHM3_PORCN</name>
<dbReference type="AlphaFoldDB" id="A0A1T4KHM3"/>
<protein>
    <submittedName>
        <fullName evidence="6">Membrane-bound lytic murein transglycosylase F</fullName>
    </submittedName>
</protein>
<dbReference type="PANTHER" id="PTHR35936">
    <property type="entry name" value="MEMBRANE-BOUND LYTIC MUREIN TRANSGLYCOSYLASE F"/>
    <property type="match status" value="1"/>
</dbReference>
<feature type="signal peptide" evidence="4">
    <location>
        <begin position="1"/>
        <end position="27"/>
    </location>
</feature>
<gene>
    <name evidence="6" type="ORF">SAMN02745205_00731</name>
</gene>
<dbReference type="InterPro" id="IPR008258">
    <property type="entry name" value="Transglycosylase_SLT_dom_1"/>
</dbReference>